<dbReference type="AlphaFoldDB" id="A0AA38LI04"/>
<evidence type="ECO:0000313" key="1">
    <source>
        <dbReference type="EMBL" id="KAH9324724.1"/>
    </source>
</evidence>
<protein>
    <submittedName>
        <fullName evidence="1">Uncharacterized protein</fullName>
    </submittedName>
</protein>
<feature type="non-terminal residue" evidence="1">
    <location>
        <position position="75"/>
    </location>
</feature>
<dbReference type="EMBL" id="JAHRHJ020000002">
    <property type="protein sequence ID" value="KAH9324724.1"/>
    <property type="molecule type" value="Genomic_DNA"/>
</dbReference>
<dbReference type="Proteomes" id="UP000824469">
    <property type="component" value="Unassembled WGS sequence"/>
</dbReference>
<keyword evidence="2" id="KW-1185">Reference proteome</keyword>
<reference evidence="1 2" key="1">
    <citation type="journal article" date="2021" name="Nat. Plants">
        <title>The Taxus genome provides insights into paclitaxel biosynthesis.</title>
        <authorList>
            <person name="Xiong X."/>
            <person name="Gou J."/>
            <person name="Liao Q."/>
            <person name="Li Y."/>
            <person name="Zhou Q."/>
            <person name="Bi G."/>
            <person name="Li C."/>
            <person name="Du R."/>
            <person name="Wang X."/>
            <person name="Sun T."/>
            <person name="Guo L."/>
            <person name="Liang H."/>
            <person name="Lu P."/>
            <person name="Wu Y."/>
            <person name="Zhang Z."/>
            <person name="Ro D.K."/>
            <person name="Shang Y."/>
            <person name="Huang S."/>
            <person name="Yan J."/>
        </authorList>
    </citation>
    <scope>NUCLEOTIDE SEQUENCE [LARGE SCALE GENOMIC DNA]</scope>
    <source>
        <strain evidence="1">Ta-2019</strain>
    </source>
</reference>
<name>A0AA38LI04_TAXCH</name>
<organism evidence="1 2">
    <name type="scientific">Taxus chinensis</name>
    <name type="common">Chinese yew</name>
    <name type="synonym">Taxus wallichiana var. chinensis</name>
    <dbReference type="NCBI Taxonomy" id="29808"/>
    <lineage>
        <taxon>Eukaryota</taxon>
        <taxon>Viridiplantae</taxon>
        <taxon>Streptophyta</taxon>
        <taxon>Embryophyta</taxon>
        <taxon>Tracheophyta</taxon>
        <taxon>Spermatophyta</taxon>
        <taxon>Pinopsida</taxon>
        <taxon>Pinidae</taxon>
        <taxon>Conifers II</taxon>
        <taxon>Cupressales</taxon>
        <taxon>Taxaceae</taxon>
        <taxon>Taxus</taxon>
    </lineage>
</organism>
<gene>
    <name evidence="1" type="ORF">KI387_004902</name>
</gene>
<accession>A0AA38LI04</accession>
<evidence type="ECO:0000313" key="2">
    <source>
        <dbReference type="Proteomes" id="UP000824469"/>
    </source>
</evidence>
<sequence length="75" mass="7965">MAGFNVFIARSLILVCFTLFFISAGSSSILFRGAKVGSLQDRSICGIISSCDTCKGPGCQCSVRFFGANCCYCKS</sequence>
<proteinExistence type="predicted"/>
<comment type="caution">
    <text evidence="1">The sequence shown here is derived from an EMBL/GenBank/DDBJ whole genome shotgun (WGS) entry which is preliminary data.</text>
</comment>